<sequence length="80" mass="8770">MIKKSVTAADIHDDKLEAIADGSAIVVVPSTRPIRQVRGGTPRPPRLIDLVARRSVMPLLHDGVRNGSWTGSPTYRWLVT</sequence>
<protein>
    <submittedName>
        <fullName evidence="1">Uncharacterized protein</fullName>
    </submittedName>
</protein>
<dbReference type="Proteomes" id="UP001180724">
    <property type="component" value="Unassembled WGS sequence"/>
</dbReference>
<evidence type="ECO:0000313" key="2">
    <source>
        <dbReference type="Proteomes" id="UP001180724"/>
    </source>
</evidence>
<keyword evidence="2" id="KW-1185">Reference proteome</keyword>
<name>A0ABU3AZR2_9ACTN</name>
<proteinExistence type="predicted"/>
<reference evidence="1" key="1">
    <citation type="submission" date="2024-05" db="EMBL/GenBank/DDBJ databases">
        <title>30 novel species of actinomycetes from the DSMZ collection.</title>
        <authorList>
            <person name="Nouioui I."/>
        </authorList>
    </citation>
    <scope>NUCLEOTIDE SEQUENCE</scope>
    <source>
        <strain evidence="1">DSM 40712</strain>
    </source>
</reference>
<accession>A0ABU3AZR2</accession>
<dbReference type="RefSeq" id="WP_311582929.1">
    <property type="nucleotide sequence ID" value="NZ_JAVRFH010000063.1"/>
</dbReference>
<comment type="caution">
    <text evidence="1">The sequence shown here is derived from an EMBL/GenBank/DDBJ whole genome shotgun (WGS) entry which is preliminary data.</text>
</comment>
<organism evidence="1 2">
    <name type="scientific">Streptomyces lancefieldiae</name>
    <dbReference type="NCBI Taxonomy" id="3075520"/>
    <lineage>
        <taxon>Bacteria</taxon>
        <taxon>Bacillati</taxon>
        <taxon>Actinomycetota</taxon>
        <taxon>Actinomycetes</taxon>
        <taxon>Kitasatosporales</taxon>
        <taxon>Streptomycetaceae</taxon>
        <taxon>Streptomyces</taxon>
    </lineage>
</organism>
<gene>
    <name evidence="1" type="ORF">RM812_35685</name>
</gene>
<dbReference type="EMBL" id="JAVRFH010000063">
    <property type="protein sequence ID" value="MDT0615494.1"/>
    <property type="molecule type" value="Genomic_DNA"/>
</dbReference>
<evidence type="ECO:0000313" key="1">
    <source>
        <dbReference type="EMBL" id="MDT0615494.1"/>
    </source>
</evidence>